<evidence type="ECO:0000256" key="2">
    <source>
        <dbReference type="ARBA" id="ARBA00022777"/>
    </source>
</evidence>
<dbReference type="Pfam" id="PF02685">
    <property type="entry name" value="Glucokinase"/>
    <property type="match status" value="1"/>
</dbReference>
<dbReference type="GO" id="GO:0006096">
    <property type="term" value="P:glycolytic process"/>
    <property type="evidence" value="ECO:0007669"/>
    <property type="project" value="InterPro"/>
</dbReference>
<comment type="similarity">
    <text evidence="3">Belongs to the bacterial glucokinase family.</text>
</comment>
<dbReference type="PANTHER" id="PTHR47690:SF1">
    <property type="entry name" value="GLUCOKINASE"/>
    <property type="match status" value="1"/>
</dbReference>
<sequence length="324" mass="33768">MPSHPANTLTLVADVGGTNTRVALADGTRVLAQSVRKYANADHSDLQSVIRAYIADEGGVDCLGACVAIAGPVMDGVGKMTNLDWTFDRDSLRAATGAEHVSILNDLQAQGHAIGYLSEDKLRVIIDGPSGKEHAAKLVIGVGTGFNAAPVFDTEAGRFVAPSECGHTALPVGSERLNRLAAFIAAEHGFASVEEVLSGRGMENIYRWVSTEAGTPAKLAAADIGAAAKSGDPLAVITLETFAQVLGAVAGDLALTQLPYGGVYLIGGVARAITPWLQGDNFAKPFQDKGRFSTFMRDFGVKIVEDDFAALVGCASHIAHKTHG</sequence>
<dbReference type="Gene3D" id="3.40.367.20">
    <property type="match status" value="1"/>
</dbReference>
<dbReference type="Proteomes" id="UP000193862">
    <property type="component" value="Unassembled WGS sequence"/>
</dbReference>
<dbReference type="Gene3D" id="3.30.420.40">
    <property type="match status" value="1"/>
</dbReference>
<dbReference type="InterPro" id="IPR003836">
    <property type="entry name" value="Glucokinase"/>
</dbReference>
<evidence type="ECO:0000313" key="5">
    <source>
        <dbReference type="Proteomes" id="UP000193862"/>
    </source>
</evidence>
<keyword evidence="1 4" id="KW-0808">Transferase</keyword>
<organism evidence="4 5">
    <name type="scientific">Aquimixticola soesokkakensis</name>
    <dbReference type="NCBI Taxonomy" id="1519096"/>
    <lineage>
        <taxon>Bacteria</taxon>
        <taxon>Pseudomonadati</taxon>
        <taxon>Pseudomonadota</taxon>
        <taxon>Alphaproteobacteria</taxon>
        <taxon>Rhodobacterales</taxon>
        <taxon>Paracoccaceae</taxon>
        <taxon>Aquimixticola</taxon>
    </lineage>
</organism>
<dbReference type="CDD" id="cd24008">
    <property type="entry name" value="ASKHA_NBD_GLK"/>
    <property type="match status" value="1"/>
</dbReference>
<dbReference type="GO" id="GO:0004340">
    <property type="term" value="F:glucokinase activity"/>
    <property type="evidence" value="ECO:0007669"/>
    <property type="project" value="UniProtKB-EC"/>
</dbReference>
<accession>A0A1Y5TI08</accession>
<dbReference type="GO" id="GO:0005536">
    <property type="term" value="F:D-glucose binding"/>
    <property type="evidence" value="ECO:0007669"/>
    <property type="project" value="InterPro"/>
</dbReference>
<dbReference type="EMBL" id="FWFS01000012">
    <property type="protein sequence ID" value="SLN64754.1"/>
    <property type="molecule type" value="Genomic_DNA"/>
</dbReference>
<dbReference type="GO" id="GO:0005524">
    <property type="term" value="F:ATP binding"/>
    <property type="evidence" value="ECO:0007669"/>
    <property type="project" value="InterPro"/>
</dbReference>
<gene>
    <name evidence="4" type="primary">glk</name>
    <name evidence="4" type="ORF">AQS8620_02969</name>
</gene>
<dbReference type="OrthoDB" id="9800595at2"/>
<name>A0A1Y5TI08_9RHOB</name>
<keyword evidence="2 4" id="KW-0418">Kinase</keyword>
<keyword evidence="5" id="KW-1185">Reference proteome</keyword>
<dbReference type="EC" id="2.7.1.2" evidence="4"/>
<dbReference type="GO" id="GO:0005829">
    <property type="term" value="C:cytosol"/>
    <property type="evidence" value="ECO:0007669"/>
    <property type="project" value="TreeGrafter"/>
</dbReference>
<dbReference type="InterPro" id="IPR050201">
    <property type="entry name" value="Bacterial_glucokinase"/>
</dbReference>
<dbReference type="AlphaFoldDB" id="A0A1Y5TI08"/>
<evidence type="ECO:0000256" key="3">
    <source>
        <dbReference type="RuleBase" id="RU004046"/>
    </source>
</evidence>
<proteinExistence type="inferred from homology"/>
<reference evidence="4 5" key="1">
    <citation type="submission" date="2017-03" db="EMBL/GenBank/DDBJ databases">
        <authorList>
            <person name="Afonso C.L."/>
            <person name="Miller P.J."/>
            <person name="Scott M.A."/>
            <person name="Spackman E."/>
            <person name="Goraichik I."/>
            <person name="Dimitrov K.M."/>
            <person name="Suarez D.L."/>
            <person name="Swayne D.E."/>
        </authorList>
    </citation>
    <scope>NUCLEOTIDE SEQUENCE [LARGE SCALE GENOMIC DNA]</scope>
    <source>
        <strain evidence="4 5">CECT 8620</strain>
    </source>
</reference>
<dbReference type="PANTHER" id="PTHR47690">
    <property type="entry name" value="GLUCOKINASE"/>
    <property type="match status" value="1"/>
</dbReference>
<dbReference type="SUPFAM" id="SSF53067">
    <property type="entry name" value="Actin-like ATPase domain"/>
    <property type="match status" value="1"/>
</dbReference>
<dbReference type="InterPro" id="IPR043129">
    <property type="entry name" value="ATPase_NBD"/>
</dbReference>
<dbReference type="RefSeq" id="WP_085837780.1">
    <property type="nucleotide sequence ID" value="NZ_FWFS01000012.1"/>
</dbReference>
<evidence type="ECO:0000256" key="1">
    <source>
        <dbReference type="ARBA" id="ARBA00022679"/>
    </source>
</evidence>
<evidence type="ECO:0000313" key="4">
    <source>
        <dbReference type="EMBL" id="SLN64754.1"/>
    </source>
</evidence>
<protein>
    <submittedName>
        <fullName evidence="4">Glucokinase</fullName>
        <ecNumber evidence="4">2.7.1.2</ecNumber>
    </submittedName>
</protein>